<dbReference type="AlphaFoldDB" id="L1IAN7"/>
<dbReference type="PRINTS" id="PR00420">
    <property type="entry name" value="RNGMNOXGNASE"/>
</dbReference>
<keyword evidence="4" id="KW-0521">NADP</keyword>
<evidence type="ECO:0000313" key="10">
    <source>
        <dbReference type="EnsemblProtists" id="EKX33301"/>
    </source>
</evidence>
<dbReference type="SUPFAM" id="SSF51905">
    <property type="entry name" value="FAD/NAD(P)-binding domain"/>
    <property type="match status" value="1"/>
</dbReference>
<dbReference type="InterPro" id="IPR002938">
    <property type="entry name" value="FAD-bd"/>
</dbReference>
<evidence type="ECO:0000256" key="3">
    <source>
        <dbReference type="ARBA" id="ARBA00022827"/>
    </source>
</evidence>
<evidence type="ECO:0000313" key="9">
    <source>
        <dbReference type="EMBL" id="EKX33301.1"/>
    </source>
</evidence>
<dbReference type="GO" id="GO:0004502">
    <property type="term" value="F:kynurenine 3-monooxygenase activity"/>
    <property type="evidence" value="ECO:0007669"/>
    <property type="project" value="TreeGrafter"/>
</dbReference>
<dbReference type="Gene3D" id="3.50.50.60">
    <property type="entry name" value="FAD/NAD(P)-binding domain"/>
    <property type="match status" value="1"/>
</dbReference>
<reference evidence="11" key="2">
    <citation type="submission" date="2012-11" db="EMBL/GenBank/DDBJ databases">
        <authorList>
            <person name="Kuo A."/>
            <person name="Curtis B.A."/>
            <person name="Tanifuji G."/>
            <person name="Burki F."/>
            <person name="Gruber A."/>
            <person name="Irimia M."/>
            <person name="Maruyama S."/>
            <person name="Arias M.C."/>
            <person name="Ball S.G."/>
            <person name="Gile G.H."/>
            <person name="Hirakawa Y."/>
            <person name="Hopkins J.F."/>
            <person name="Rensing S.A."/>
            <person name="Schmutz J."/>
            <person name="Symeonidi A."/>
            <person name="Elias M."/>
            <person name="Eveleigh R.J."/>
            <person name="Herman E.K."/>
            <person name="Klute M.J."/>
            <person name="Nakayama T."/>
            <person name="Obornik M."/>
            <person name="Reyes-Prieto A."/>
            <person name="Armbrust E.V."/>
            <person name="Aves S.J."/>
            <person name="Beiko R.G."/>
            <person name="Coutinho P."/>
            <person name="Dacks J.B."/>
            <person name="Durnford D.G."/>
            <person name="Fast N.M."/>
            <person name="Green B.R."/>
            <person name="Grisdale C."/>
            <person name="Hempe F."/>
            <person name="Henrissat B."/>
            <person name="Hoppner M.P."/>
            <person name="Ishida K.-I."/>
            <person name="Kim E."/>
            <person name="Koreny L."/>
            <person name="Kroth P.G."/>
            <person name="Liu Y."/>
            <person name="Malik S.-B."/>
            <person name="Maier U.G."/>
            <person name="McRose D."/>
            <person name="Mock T."/>
            <person name="Neilson J.A."/>
            <person name="Onodera N.T."/>
            <person name="Poole A.M."/>
            <person name="Pritham E.J."/>
            <person name="Richards T.A."/>
            <person name="Rocap G."/>
            <person name="Roy S.W."/>
            <person name="Sarai C."/>
            <person name="Schaack S."/>
            <person name="Shirato S."/>
            <person name="Slamovits C.H."/>
            <person name="Spencer D.F."/>
            <person name="Suzuki S."/>
            <person name="Worden A.Z."/>
            <person name="Zauner S."/>
            <person name="Barry K."/>
            <person name="Bell C."/>
            <person name="Bharti A.K."/>
            <person name="Crow J.A."/>
            <person name="Grimwood J."/>
            <person name="Kramer R."/>
            <person name="Lindquist E."/>
            <person name="Lucas S."/>
            <person name="Salamov A."/>
            <person name="McFadden G.I."/>
            <person name="Lane C.E."/>
            <person name="Keeling P.J."/>
            <person name="Gray M.W."/>
            <person name="Grigoriev I.V."/>
            <person name="Archibald J.M."/>
        </authorList>
    </citation>
    <scope>NUCLEOTIDE SEQUENCE</scope>
    <source>
        <strain evidence="11">CCMP2712</strain>
    </source>
</reference>
<keyword evidence="2" id="KW-0285">Flavoprotein</keyword>
<comment type="cofactor">
    <cofactor evidence="1">
        <name>FAD</name>
        <dbReference type="ChEBI" id="CHEBI:57692"/>
    </cofactor>
</comment>
<protein>
    <recommendedName>
        <fullName evidence="8">FAD-binding domain-containing protein</fullName>
    </recommendedName>
</protein>
<reference evidence="9 11" key="1">
    <citation type="journal article" date="2012" name="Nature">
        <title>Algal genomes reveal evolutionary mosaicism and the fate of nucleomorphs.</title>
        <authorList>
            <consortium name="DOE Joint Genome Institute"/>
            <person name="Curtis B.A."/>
            <person name="Tanifuji G."/>
            <person name="Burki F."/>
            <person name="Gruber A."/>
            <person name="Irimia M."/>
            <person name="Maruyama S."/>
            <person name="Arias M.C."/>
            <person name="Ball S.G."/>
            <person name="Gile G.H."/>
            <person name="Hirakawa Y."/>
            <person name="Hopkins J.F."/>
            <person name="Kuo A."/>
            <person name="Rensing S.A."/>
            <person name="Schmutz J."/>
            <person name="Symeonidi A."/>
            <person name="Elias M."/>
            <person name="Eveleigh R.J."/>
            <person name="Herman E.K."/>
            <person name="Klute M.J."/>
            <person name="Nakayama T."/>
            <person name="Obornik M."/>
            <person name="Reyes-Prieto A."/>
            <person name="Armbrust E.V."/>
            <person name="Aves S.J."/>
            <person name="Beiko R.G."/>
            <person name="Coutinho P."/>
            <person name="Dacks J.B."/>
            <person name="Durnford D.G."/>
            <person name="Fast N.M."/>
            <person name="Green B.R."/>
            <person name="Grisdale C.J."/>
            <person name="Hempel F."/>
            <person name="Henrissat B."/>
            <person name="Hoppner M.P."/>
            <person name="Ishida K."/>
            <person name="Kim E."/>
            <person name="Koreny L."/>
            <person name="Kroth P.G."/>
            <person name="Liu Y."/>
            <person name="Malik S.B."/>
            <person name="Maier U.G."/>
            <person name="McRose D."/>
            <person name="Mock T."/>
            <person name="Neilson J.A."/>
            <person name="Onodera N.T."/>
            <person name="Poole A.M."/>
            <person name="Pritham E.J."/>
            <person name="Richards T.A."/>
            <person name="Rocap G."/>
            <person name="Roy S.W."/>
            <person name="Sarai C."/>
            <person name="Schaack S."/>
            <person name="Shirato S."/>
            <person name="Slamovits C.H."/>
            <person name="Spencer D.F."/>
            <person name="Suzuki S."/>
            <person name="Worden A.Z."/>
            <person name="Zauner S."/>
            <person name="Barry K."/>
            <person name="Bell C."/>
            <person name="Bharti A.K."/>
            <person name="Crow J.A."/>
            <person name="Grimwood J."/>
            <person name="Kramer R."/>
            <person name="Lindquist E."/>
            <person name="Lucas S."/>
            <person name="Salamov A."/>
            <person name="McFadden G.I."/>
            <person name="Lane C.E."/>
            <person name="Keeling P.J."/>
            <person name="Gray M.W."/>
            <person name="Grigoriev I.V."/>
            <person name="Archibald J.M."/>
        </authorList>
    </citation>
    <scope>NUCLEOTIDE SEQUENCE</scope>
    <source>
        <strain evidence="9 11">CCMP2712</strain>
    </source>
</reference>
<dbReference type="EMBL" id="JH993147">
    <property type="protein sequence ID" value="EKX33301.1"/>
    <property type="molecule type" value="Genomic_DNA"/>
</dbReference>
<dbReference type="RefSeq" id="XP_005820281.1">
    <property type="nucleotide sequence ID" value="XM_005820224.1"/>
</dbReference>
<accession>L1IAN7</accession>
<evidence type="ECO:0000256" key="6">
    <source>
        <dbReference type="ARBA" id="ARBA00023033"/>
    </source>
</evidence>
<evidence type="ECO:0000256" key="2">
    <source>
        <dbReference type="ARBA" id="ARBA00022630"/>
    </source>
</evidence>
<dbReference type="GO" id="GO:0070189">
    <property type="term" value="P:kynurenine metabolic process"/>
    <property type="evidence" value="ECO:0007669"/>
    <property type="project" value="TreeGrafter"/>
</dbReference>
<organism evidence="9">
    <name type="scientific">Guillardia theta (strain CCMP2712)</name>
    <name type="common">Cryptophyte</name>
    <dbReference type="NCBI Taxonomy" id="905079"/>
    <lineage>
        <taxon>Eukaryota</taxon>
        <taxon>Cryptophyceae</taxon>
        <taxon>Pyrenomonadales</taxon>
        <taxon>Geminigeraceae</taxon>
        <taxon>Guillardia</taxon>
    </lineage>
</organism>
<keyword evidence="5" id="KW-0560">Oxidoreductase</keyword>
<gene>
    <name evidence="9" type="ORF">GUITHDRAFT_148018</name>
</gene>
<sequence>MLPQVAVVGAGPAGLLAALLLAQRGLDVCVFEQAQSVSEWNSRSYSINLNQRGLNSLQHAGLLHQVHKEALIRTRIIVKSGDKENVIERNPPQYAITRTALTKLLTHALRAMPNADISHGVKVDDLNARENGKLLELSLSNGDAKTFSHVIGADGKWSAIRTCSPFKHTGDKSKMYKYQEIKENSWGVSFSLTRWPDHVEKSLHVLKPQTPQIAMYLMLAPLLDGTASISWVLFNEILASYPWLQPTDGNIISWNGESENNETLMRAKELLGKEFPFLKTAGILDNICDMTISRRVSWIKVEDCLNACNDRVVLIGDAGHCMTPSLGEGCNCALESAARLSEAIQKHLNEADSAISTDILDRSFKEFGESRLKEVLDVQLRSAMASSVFQNSK</sequence>
<dbReference type="Pfam" id="PF01494">
    <property type="entry name" value="FAD_binding_3"/>
    <property type="match status" value="1"/>
</dbReference>
<evidence type="ECO:0000256" key="7">
    <source>
        <dbReference type="SAM" id="SignalP"/>
    </source>
</evidence>
<feature type="chain" id="PRO_5008769820" description="FAD-binding domain-containing protein" evidence="7">
    <location>
        <begin position="18"/>
        <end position="393"/>
    </location>
</feature>
<feature type="domain" description="FAD-binding" evidence="8">
    <location>
        <begin position="4"/>
        <end position="354"/>
    </location>
</feature>
<keyword evidence="3" id="KW-0274">FAD</keyword>
<dbReference type="PANTHER" id="PTHR46028">
    <property type="entry name" value="KYNURENINE 3-MONOOXYGENASE"/>
    <property type="match status" value="1"/>
</dbReference>
<dbReference type="OrthoDB" id="655030at2759"/>
<name>L1IAN7_GUITC</name>
<dbReference type="HOGENOM" id="CLU_702933_0_0_1"/>
<keyword evidence="11" id="KW-1185">Reference proteome</keyword>
<dbReference type="PANTHER" id="PTHR46028:SF2">
    <property type="entry name" value="KYNURENINE 3-MONOOXYGENASE"/>
    <property type="match status" value="1"/>
</dbReference>
<reference evidence="10" key="3">
    <citation type="submission" date="2016-03" db="UniProtKB">
        <authorList>
            <consortium name="EnsemblProtists"/>
        </authorList>
    </citation>
    <scope>IDENTIFICATION</scope>
</reference>
<evidence type="ECO:0000313" key="11">
    <source>
        <dbReference type="Proteomes" id="UP000011087"/>
    </source>
</evidence>
<dbReference type="eggNOG" id="KOG2614">
    <property type="taxonomic scope" value="Eukaryota"/>
</dbReference>
<proteinExistence type="predicted"/>
<dbReference type="KEGG" id="gtt:GUITHDRAFT_148018"/>
<dbReference type="EnsemblProtists" id="EKX33301">
    <property type="protein sequence ID" value="EKX33301"/>
    <property type="gene ID" value="GUITHDRAFT_148018"/>
</dbReference>
<dbReference type="PaxDb" id="55529-EKX33301"/>
<dbReference type="GeneID" id="17290023"/>
<evidence type="ECO:0000256" key="4">
    <source>
        <dbReference type="ARBA" id="ARBA00022857"/>
    </source>
</evidence>
<dbReference type="Proteomes" id="UP000011087">
    <property type="component" value="Unassembled WGS sequence"/>
</dbReference>
<evidence type="ECO:0000256" key="5">
    <source>
        <dbReference type="ARBA" id="ARBA00023002"/>
    </source>
</evidence>
<evidence type="ECO:0000259" key="8">
    <source>
        <dbReference type="Pfam" id="PF01494"/>
    </source>
</evidence>
<dbReference type="InterPro" id="IPR036188">
    <property type="entry name" value="FAD/NAD-bd_sf"/>
</dbReference>
<keyword evidence="7" id="KW-0732">Signal</keyword>
<feature type="signal peptide" evidence="7">
    <location>
        <begin position="1"/>
        <end position="17"/>
    </location>
</feature>
<evidence type="ECO:0000256" key="1">
    <source>
        <dbReference type="ARBA" id="ARBA00001974"/>
    </source>
</evidence>
<dbReference type="OMA" id="CHACTAS"/>
<dbReference type="STRING" id="905079.L1IAN7"/>
<keyword evidence="6" id="KW-0503">Monooxygenase</keyword>
<dbReference type="GO" id="GO:0071949">
    <property type="term" value="F:FAD binding"/>
    <property type="evidence" value="ECO:0007669"/>
    <property type="project" value="InterPro"/>
</dbReference>